<feature type="domain" description="Retroviral polymerase SH3-like" evidence="1">
    <location>
        <begin position="67"/>
        <end position="97"/>
    </location>
</feature>
<evidence type="ECO:0000259" key="1">
    <source>
        <dbReference type="Pfam" id="PF25597"/>
    </source>
</evidence>
<reference evidence="2" key="2">
    <citation type="submission" date="2022-01" db="EMBL/GenBank/DDBJ databases">
        <authorList>
            <person name="Yamashiro T."/>
            <person name="Shiraishi A."/>
            <person name="Satake H."/>
            <person name="Nakayama K."/>
        </authorList>
    </citation>
    <scope>NUCLEOTIDE SEQUENCE</scope>
</reference>
<keyword evidence="3" id="KW-1185">Reference proteome</keyword>
<dbReference type="Proteomes" id="UP001151760">
    <property type="component" value="Unassembled WGS sequence"/>
</dbReference>
<dbReference type="EMBL" id="BQNB010009136">
    <property type="protein sequence ID" value="GJS59241.1"/>
    <property type="molecule type" value="Genomic_DNA"/>
</dbReference>
<protein>
    <recommendedName>
        <fullName evidence="1">Retroviral polymerase SH3-like domain-containing protein</fullName>
    </recommendedName>
</protein>
<sequence length="126" mass="14349">MGLSHQFKNSSKAFLDYVLRAAARILNMVLLRRLNKDTIQVWNGQAPKLSYLKVWGCEALVKRDTLTKPDKLEPRSIKCIFIGYPKETIGYILLLTTPGEQVLVARNGGIPLRNSLINHEAQWESR</sequence>
<gene>
    <name evidence="2" type="ORF">Tco_0654025</name>
</gene>
<accession>A0ABQ4X247</accession>
<name>A0ABQ4X247_9ASTR</name>
<evidence type="ECO:0000313" key="3">
    <source>
        <dbReference type="Proteomes" id="UP001151760"/>
    </source>
</evidence>
<dbReference type="Pfam" id="PF25597">
    <property type="entry name" value="SH3_retrovirus"/>
    <property type="match status" value="1"/>
</dbReference>
<organism evidence="2 3">
    <name type="scientific">Tanacetum coccineum</name>
    <dbReference type="NCBI Taxonomy" id="301880"/>
    <lineage>
        <taxon>Eukaryota</taxon>
        <taxon>Viridiplantae</taxon>
        <taxon>Streptophyta</taxon>
        <taxon>Embryophyta</taxon>
        <taxon>Tracheophyta</taxon>
        <taxon>Spermatophyta</taxon>
        <taxon>Magnoliopsida</taxon>
        <taxon>eudicotyledons</taxon>
        <taxon>Gunneridae</taxon>
        <taxon>Pentapetalae</taxon>
        <taxon>asterids</taxon>
        <taxon>campanulids</taxon>
        <taxon>Asterales</taxon>
        <taxon>Asteraceae</taxon>
        <taxon>Asteroideae</taxon>
        <taxon>Anthemideae</taxon>
        <taxon>Anthemidinae</taxon>
        <taxon>Tanacetum</taxon>
    </lineage>
</organism>
<proteinExistence type="predicted"/>
<comment type="caution">
    <text evidence="2">The sequence shown here is derived from an EMBL/GenBank/DDBJ whole genome shotgun (WGS) entry which is preliminary data.</text>
</comment>
<reference evidence="2" key="1">
    <citation type="journal article" date="2022" name="Int. J. Mol. Sci.">
        <title>Draft Genome of Tanacetum Coccineum: Genomic Comparison of Closely Related Tanacetum-Family Plants.</title>
        <authorList>
            <person name="Yamashiro T."/>
            <person name="Shiraishi A."/>
            <person name="Nakayama K."/>
            <person name="Satake H."/>
        </authorList>
    </citation>
    <scope>NUCLEOTIDE SEQUENCE</scope>
</reference>
<dbReference type="InterPro" id="IPR057670">
    <property type="entry name" value="SH3_retrovirus"/>
</dbReference>
<evidence type="ECO:0000313" key="2">
    <source>
        <dbReference type="EMBL" id="GJS59241.1"/>
    </source>
</evidence>